<evidence type="ECO:0000256" key="1">
    <source>
        <dbReference type="SAM" id="Phobius"/>
    </source>
</evidence>
<dbReference type="HOGENOM" id="CLU_3389104_0_0_9"/>
<keyword evidence="1" id="KW-1133">Transmembrane helix</keyword>
<name>B8FPG0_DESHD</name>
<sequence length="32" mass="3655">MNSSENKQDKLFLLLIGSTVLLISINFLSRFI</sequence>
<evidence type="ECO:0000313" key="2">
    <source>
        <dbReference type="EMBL" id="ACL19685.1"/>
    </source>
</evidence>
<accession>B8FPG0</accession>
<gene>
    <name evidence="2" type="ordered locus">Dhaf_1639</name>
</gene>
<keyword evidence="1" id="KW-0812">Transmembrane</keyword>
<feature type="transmembrane region" description="Helical" evidence="1">
    <location>
        <begin position="12"/>
        <end position="29"/>
    </location>
</feature>
<dbReference type="KEGG" id="dhd:Dhaf_1639"/>
<proteinExistence type="predicted"/>
<evidence type="ECO:0000313" key="3">
    <source>
        <dbReference type="Proteomes" id="UP000007726"/>
    </source>
</evidence>
<organism evidence="2 3">
    <name type="scientific">Desulfitobacterium hafniense (strain DSM 10664 / DCB-2)</name>
    <dbReference type="NCBI Taxonomy" id="272564"/>
    <lineage>
        <taxon>Bacteria</taxon>
        <taxon>Bacillati</taxon>
        <taxon>Bacillota</taxon>
        <taxon>Clostridia</taxon>
        <taxon>Eubacteriales</taxon>
        <taxon>Desulfitobacteriaceae</taxon>
        <taxon>Desulfitobacterium</taxon>
    </lineage>
</organism>
<protein>
    <submittedName>
        <fullName evidence="2">Uncharacterized protein</fullName>
    </submittedName>
</protein>
<dbReference type="EMBL" id="CP001336">
    <property type="protein sequence ID" value="ACL19685.1"/>
    <property type="molecule type" value="Genomic_DNA"/>
</dbReference>
<dbReference type="Proteomes" id="UP000007726">
    <property type="component" value="Chromosome"/>
</dbReference>
<dbReference type="AlphaFoldDB" id="B8FPG0"/>
<keyword evidence="1" id="KW-0472">Membrane</keyword>
<reference evidence="2 3" key="1">
    <citation type="journal article" date="2012" name="BMC Microbiol.">
        <title>Genome sequence of Desulfitobacterium hafniense DCB-2, a Gram-positive anaerobe capable of dehalogenation and metal reduction.</title>
        <authorList>
            <person name="Kim S.H."/>
            <person name="Harzman C."/>
            <person name="Davis J.K."/>
            <person name="Hutcheson R."/>
            <person name="Broderick J.B."/>
            <person name="Marsh T.L."/>
            <person name="Tiedje J.M."/>
        </authorList>
    </citation>
    <scope>NUCLEOTIDE SEQUENCE [LARGE SCALE GENOMIC DNA]</scope>
    <source>
        <strain evidence="3">DSM 10664 / DCB-2</strain>
    </source>
</reference>